<dbReference type="GO" id="GO:0006508">
    <property type="term" value="P:proteolysis"/>
    <property type="evidence" value="ECO:0007669"/>
    <property type="project" value="UniProtKB-KW"/>
</dbReference>
<dbReference type="FunFam" id="3.30.70.80:FF:000002">
    <property type="entry name" value="Subtilisin-like protease SBT5.3"/>
    <property type="match status" value="1"/>
</dbReference>
<evidence type="ECO:0000256" key="6">
    <source>
        <dbReference type="ARBA" id="ARBA00023180"/>
    </source>
</evidence>
<evidence type="ECO:0000256" key="1">
    <source>
        <dbReference type="ARBA" id="ARBA00011073"/>
    </source>
</evidence>
<keyword evidence="12" id="KW-1185">Reference proteome</keyword>
<evidence type="ECO:0000259" key="10">
    <source>
        <dbReference type="Pfam" id="PF05922"/>
    </source>
</evidence>
<dbReference type="Proteomes" id="UP000322667">
    <property type="component" value="Chromosome A13"/>
</dbReference>
<dbReference type="Gene3D" id="3.30.70.80">
    <property type="entry name" value="Peptidase S8 propeptide/proteinase inhibitor I9"/>
    <property type="match status" value="1"/>
</dbReference>
<sequence length="308" mass="33727">MASFPSSWPCGVVLALLCSLFLLGLASSNVYIVYMGERHTDEPNLLEDSHHQILSDILGSKESAKESILYSYKHGFSGFAAVLSQSQAKLIADVPEVVHVVPNRILNLHTTRSWDFLQVKPQIVDGILSEGHSGLGTIIGVMDTGIWPESESFKDDGMGKFPSRWKGICQEGNRFNRSHCNRKIIGARWYIKGYEAEFGKLSPSDGIEFLSPRDAVGHGTHTSSTASGAEVKNANFRGLAQGIARGGAPSSWLAIYKVCWATGGCSSADLLAAFDDAIFDGVDIIFWAHHLHFQLTLMMRWLLVLSTL</sequence>
<dbReference type="InterPro" id="IPR045051">
    <property type="entry name" value="SBT"/>
</dbReference>
<dbReference type="SUPFAM" id="SSF52743">
    <property type="entry name" value="Subtilisin-like"/>
    <property type="match status" value="1"/>
</dbReference>
<keyword evidence="3 8" id="KW-0732">Signal</keyword>
<dbReference type="InterPro" id="IPR037045">
    <property type="entry name" value="S8pro/Inhibitor_I9_sf"/>
</dbReference>
<dbReference type="Gene3D" id="3.40.50.200">
    <property type="entry name" value="Peptidase S8/S53 domain"/>
    <property type="match status" value="1"/>
</dbReference>
<feature type="domain" description="Inhibitor I9" evidence="10">
    <location>
        <begin position="30"/>
        <end position="109"/>
    </location>
</feature>
<evidence type="ECO:0008006" key="13">
    <source>
        <dbReference type="Google" id="ProtNLM"/>
    </source>
</evidence>
<dbReference type="GO" id="GO:0004252">
    <property type="term" value="F:serine-type endopeptidase activity"/>
    <property type="evidence" value="ECO:0007669"/>
    <property type="project" value="InterPro"/>
</dbReference>
<dbReference type="PROSITE" id="PS51892">
    <property type="entry name" value="SUBTILASE"/>
    <property type="match status" value="1"/>
</dbReference>
<dbReference type="EMBL" id="CM017622">
    <property type="protein sequence ID" value="TYH90197.1"/>
    <property type="molecule type" value="Genomic_DNA"/>
</dbReference>
<accession>A0A5D2MFH5</accession>
<dbReference type="InterPro" id="IPR000209">
    <property type="entry name" value="Peptidase_S8/S53_dom"/>
</dbReference>
<dbReference type="InterPro" id="IPR036852">
    <property type="entry name" value="Peptidase_S8/S53_dom_sf"/>
</dbReference>
<keyword evidence="4" id="KW-0378">Hydrolase</keyword>
<evidence type="ECO:0000256" key="5">
    <source>
        <dbReference type="ARBA" id="ARBA00022825"/>
    </source>
</evidence>
<keyword evidence="2" id="KW-0645">Protease</keyword>
<comment type="similarity">
    <text evidence="1 7">Belongs to the peptidase S8 family.</text>
</comment>
<keyword evidence="6" id="KW-0325">Glycoprotein</keyword>
<feature type="signal peptide" evidence="8">
    <location>
        <begin position="1"/>
        <end position="26"/>
    </location>
</feature>
<evidence type="ECO:0000256" key="4">
    <source>
        <dbReference type="ARBA" id="ARBA00022801"/>
    </source>
</evidence>
<dbReference type="Pfam" id="PF05922">
    <property type="entry name" value="Inhibitor_I9"/>
    <property type="match status" value="1"/>
</dbReference>
<evidence type="ECO:0000313" key="11">
    <source>
        <dbReference type="EMBL" id="TYH90197.1"/>
    </source>
</evidence>
<dbReference type="AlphaFoldDB" id="A0A5D2MFH5"/>
<keyword evidence="5" id="KW-0720">Serine protease</keyword>
<organism evidence="11 12">
    <name type="scientific">Gossypium tomentosum</name>
    <name type="common">Hawaiian cotton</name>
    <name type="synonym">Gossypium sandvicense</name>
    <dbReference type="NCBI Taxonomy" id="34277"/>
    <lineage>
        <taxon>Eukaryota</taxon>
        <taxon>Viridiplantae</taxon>
        <taxon>Streptophyta</taxon>
        <taxon>Embryophyta</taxon>
        <taxon>Tracheophyta</taxon>
        <taxon>Spermatophyta</taxon>
        <taxon>Magnoliopsida</taxon>
        <taxon>eudicotyledons</taxon>
        <taxon>Gunneridae</taxon>
        <taxon>Pentapetalae</taxon>
        <taxon>rosids</taxon>
        <taxon>malvids</taxon>
        <taxon>Malvales</taxon>
        <taxon>Malvaceae</taxon>
        <taxon>Malvoideae</taxon>
        <taxon>Gossypium</taxon>
    </lineage>
</organism>
<gene>
    <name evidence="11" type="ORF">ES332_A13G034000v1</name>
</gene>
<evidence type="ECO:0000256" key="3">
    <source>
        <dbReference type="ARBA" id="ARBA00022729"/>
    </source>
</evidence>
<name>A0A5D2MFH5_GOSTO</name>
<evidence type="ECO:0000259" key="9">
    <source>
        <dbReference type="Pfam" id="PF00082"/>
    </source>
</evidence>
<dbReference type="PANTHER" id="PTHR10795">
    <property type="entry name" value="PROPROTEIN CONVERTASE SUBTILISIN/KEXIN"/>
    <property type="match status" value="1"/>
</dbReference>
<evidence type="ECO:0000256" key="2">
    <source>
        <dbReference type="ARBA" id="ARBA00022670"/>
    </source>
</evidence>
<proteinExistence type="inferred from homology"/>
<comment type="caution">
    <text evidence="7">Lacks conserved residue(s) required for the propagation of feature annotation.</text>
</comment>
<evidence type="ECO:0000256" key="7">
    <source>
        <dbReference type="PROSITE-ProRule" id="PRU01240"/>
    </source>
</evidence>
<protein>
    <recommendedName>
        <fullName evidence="13">Inhibitor I9 domain-containing protein</fullName>
    </recommendedName>
</protein>
<dbReference type="Pfam" id="PF00082">
    <property type="entry name" value="Peptidase_S8"/>
    <property type="match status" value="1"/>
</dbReference>
<dbReference type="InterPro" id="IPR010259">
    <property type="entry name" value="S8pro/Inhibitor_I9"/>
</dbReference>
<evidence type="ECO:0000313" key="12">
    <source>
        <dbReference type="Proteomes" id="UP000322667"/>
    </source>
</evidence>
<evidence type="ECO:0000256" key="8">
    <source>
        <dbReference type="SAM" id="SignalP"/>
    </source>
</evidence>
<reference evidence="11 12" key="1">
    <citation type="submission" date="2019-07" db="EMBL/GenBank/DDBJ databases">
        <title>WGS assembly of Gossypium tomentosum.</title>
        <authorList>
            <person name="Chen Z.J."/>
            <person name="Sreedasyam A."/>
            <person name="Ando A."/>
            <person name="Song Q."/>
            <person name="De L."/>
            <person name="Hulse-Kemp A."/>
            <person name="Ding M."/>
            <person name="Ye W."/>
            <person name="Kirkbride R."/>
            <person name="Jenkins J."/>
            <person name="Plott C."/>
            <person name="Lovell J."/>
            <person name="Lin Y.-M."/>
            <person name="Vaughn R."/>
            <person name="Liu B."/>
            <person name="Li W."/>
            <person name="Simpson S."/>
            <person name="Scheffler B."/>
            <person name="Saski C."/>
            <person name="Grover C."/>
            <person name="Hu G."/>
            <person name="Conover J."/>
            <person name="Carlson J."/>
            <person name="Shu S."/>
            <person name="Boston L."/>
            <person name="Williams M."/>
            <person name="Peterson D."/>
            <person name="Mcgee K."/>
            <person name="Jones D."/>
            <person name="Wendel J."/>
            <person name="Stelly D."/>
            <person name="Grimwood J."/>
            <person name="Schmutz J."/>
        </authorList>
    </citation>
    <scope>NUCLEOTIDE SEQUENCE [LARGE SCALE GENOMIC DNA]</scope>
    <source>
        <strain evidence="11">7179.01</strain>
    </source>
</reference>
<feature type="chain" id="PRO_5023110906" description="Inhibitor I9 domain-containing protein" evidence="8">
    <location>
        <begin position="27"/>
        <end position="308"/>
    </location>
</feature>
<feature type="domain" description="Peptidase S8/S53" evidence="9">
    <location>
        <begin position="136"/>
        <end position="285"/>
    </location>
</feature>